<reference evidence="8" key="1">
    <citation type="journal article" date="2020" name="mSystems">
        <title>Genome- and Community-Level Interaction Insights into Carbon Utilization and Element Cycling Functions of Hydrothermarchaeota in Hydrothermal Sediment.</title>
        <authorList>
            <person name="Zhou Z."/>
            <person name="Liu Y."/>
            <person name="Xu W."/>
            <person name="Pan J."/>
            <person name="Luo Z.H."/>
            <person name="Li M."/>
        </authorList>
    </citation>
    <scope>NUCLEOTIDE SEQUENCE [LARGE SCALE GENOMIC DNA]</scope>
    <source>
        <strain evidence="8">HyVt-535</strain>
    </source>
</reference>
<dbReference type="PROSITE" id="PS50059">
    <property type="entry name" value="FKBP_PPIASE"/>
    <property type="match status" value="1"/>
</dbReference>
<evidence type="ECO:0000256" key="6">
    <source>
        <dbReference type="RuleBase" id="RU003915"/>
    </source>
</evidence>
<comment type="similarity">
    <text evidence="2 6">Belongs to the FKBP-type PPIase family.</text>
</comment>
<dbReference type="AlphaFoldDB" id="A0A7C5IYQ9"/>
<name>A0A7C5IYQ9_9GAMM</name>
<dbReference type="Gene3D" id="3.10.50.40">
    <property type="match status" value="1"/>
</dbReference>
<dbReference type="SUPFAM" id="SSF54534">
    <property type="entry name" value="FKBP-like"/>
    <property type="match status" value="1"/>
</dbReference>
<dbReference type="PANTHER" id="PTHR47861:SF4">
    <property type="entry name" value="FKBP-TYPE 16 KDA PEPTIDYL-PROLYL CIS-TRANS ISOMERASE"/>
    <property type="match status" value="1"/>
</dbReference>
<dbReference type="EMBL" id="DROM01000259">
    <property type="protein sequence ID" value="HHH13414.1"/>
    <property type="molecule type" value="Genomic_DNA"/>
</dbReference>
<keyword evidence="3 5" id="KW-0697">Rotamase</keyword>
<dbReference type="InterPro" id="IPR046357">
    <property type="entry name" value="PPIase_dom_sf"/>
</dbReference>
<dbReference type="InterPro" id="IPR001179">
    <property type="entry name" value="PPIase_FKBP_dom"/>
</dbReference>
<comment type="caution">
    <text evidence="8">The sequence shown here is derived from an EMBL/GenBank/DDBJ whole genome shotgun (WGS) entry which is preliminary data.</text>
</comment>
<dbReference type="GO" id="GO:0003755">
    <property type="term" value="F:peptidyl-prolyl cis-trans isomerase activity"/>
    <property type="evidence" value="ECO:0007669"/>
    <property type="project" value="UniProtKB-UniRule"/>
</dbReference>
<sequence length="108" mass="11956">CVLGDGTLREGMEMALYGMKAGEEDRVTLTPEQGWGPRDPALVHTLPRSRFPDDMKLEPGQIIAFESSEGEEMAGAILALDDEQVEVDFNHPLAGRNVVFWVKVLEVE</sequence>
<evidence type="ECO:0000313" key="8">
    <source>
        <dbReference type="EMBL" id="HHH13414.1"/>
    </source>
</evidence>
<proteinExistence type="inferred from homology"/>
<evidence type="ECO:0000256" key="5">
    <source>
        <dbReference type="PROSITE-ProRule" id="PRU00277"/>
    </source>
</evidence>
<evidence type="ECO:0000256" key="2">
    <source>
        <dbReference type="ARBA" id="ARBA00006577"/>
    </source>
</evidence>
<dbReference type="InterPro" id="IPR048261">
    <property type="entry name" value="SlpA/SlyD-like_ins_sf"/>
</dbReference>
<evidence type="ECO:0000256" key="3">
    <source>
        <dbReference type="ARBA" id="ARBA00023110"/>
    </source>
</evidence>
<dbReference type="Proteomes" id="UP000886100">
    <property type="component" value="Unassembled WGS sequence"/>
</dbReference>
<dbReference type="Gene3D" id="2.40.10.330">
    <property type="match status" value="1"/>
</dbReference>
<protein>
    <recommendedName>
        <fullName evidence="6">Peptidyl-prolyl cis-trans isomerase</fullName>
        <ecNumber evidence="6">5.2.1.8</ecNumber>
    </recommendedName>
</protein>
<gene>
    <name evidence="8" type="ORF">ENJ98_04195</name>
</gene>
<feature type="non-terminal residue" evidence="8">
    <location>
        <position position="1"/>
    </location>
</feature>
<keyword evidence="4 5" id="KW-0413">Isomerase</keyword>
<dbReference type="Pfam" id="PF00254">
    <property type="entry name" value="FKBP_C"/>
    <property type="match status" value="1"/>
</dbReference>
<evidence type="ECO:0000256" key="4">
    <source>
        <dbReference type="ARBA" id="ARBA00023235"/>
    </source>
</evidence>
<dbReference type="PANTHER" id="PTHR47861">
    <property type="entry name" value="FKBP-TYPE PEPTIDYL-PROLYL CIS-TRANS ISOMERASE SLYD"/>
    <property type="match status" value="1"/>
</dbReference>
<feature type="domain" description="PPIase FKBP-type" evidence="7">
    <location>
        <begin position="1"/>
        <end position="66"/>
    </location>
</feature>
<accession>A0A7C5IYQ9</accession>
<evidence type="ECO:0000256" key="1">
    <source>
        <dbReference type="ARBA" id="ARBA00000971"/>
    </source>
</evidence>
<comment type="catalytic activity">
    <reaction evidence="1 5 6">
        <text>[protein]-peptidylproline (omega=180) = [protein]-peptidylproline (omega=0)</text>
        <dbReference type="Rhea" id="RHEA:16237"/>
        <dbReference type="Rhea" id="RHEA-COMP:10747"/>
        <dbReference type="Rhea" id="RHEA-COMP:10748"/>
        <dbReference type="ChEBI" id="CHEBI:83833"/>
        <dbReference type="ChEBI" id="CHEBI:83834"/>
        <dbReference type="EC" id="5.2.1.8"/>
    </reaction>
</comment>
<evidence type="ECO:0000259" key="7">
    <source>
        <dbReference type="PROSITE" id="PS50059"/>
    </source>
</evidence>
<dbReference type="EC" id="5.2.1.8" evidence="6"/>
<organism evidence="8">
    <name type="scientific">Thiolapillus brandeum</name>
    <dbReference type="NCBI Taxonomy" id="1076588"/>
    <lineage>
        <taxon>Bacteria</taxon>
        <taxon>Pseudomonadati</taxon>
        <taxon>Pseudomonadota</taxon>
        <taxon>Gammaproteobacteria</taxon>
        <taxon>Chromatiales</taxon>
        <taxon>Sedimenticolaceae</taxon>
        <taxon>Thiolapillus</taxon>
    </lineage>
</organism>